<gene>
    <name evidence="8" type="ORF">CEURO_LOCUS4983</name>
</gene>
<evidence type="ECO:0000256" key="7">
    <source>
        <dbReference type="PROSITE-ProRule" id="PRU00221"/>
    </source>
</evidence>
<dbReference type="PANTHER" id="PTHR16288">
    <property type="entry name" value="WD40 REPEAT PROTEIN 4"/>
    <property type="match status" value="1"/>
</dbReference>
<dbReference type="InterPro" id="IPR001680">
    <property type="entry name" value="WD40_rpt"/>
</dbReference>
<evidence type="ECO:0000313" key="9">
    <source>
        <dbReference type="Proteomes" id="UP001152484"/>
    </source>
</evidence>
<dbReference type="PROSITE" id="PS50082">
    <property type="entry name" value="WD_REPEATS_2"/>
    <property type="match status" value="2"/>
</dbReference>
<dbReference type="GO" id="GO:0005634">
    <property type="term" value="C:nucleus"/>
    <property type="evidence" value="ECO:0007669"/>
    <property type="project" value="UniProtKB-SubCell"/>
</dbReference>
<keyword evidence="5 6" id="KW-0539">Nucleus</keyword>
<dbReference type="AlphaFoldDB" id="A0A9P0YSX5"/>
<proteinExistence type="inferred from homology"/>
<dbReference type="SMART" id="SM00320">
    <property type="entry name" value="WD40"/>
    <property type="match status" value="4"/>
</dbReference>
<dbReference type="Gene3D" id="2.130.10.10">
    <property type="entry name" value="YVTN repeat-like/Quinoprotein amine dehydrogenase"/>
    <property type="match status" value="1"/>
</dbReference>
<dbReference type="Pfam" id="PF00400">
    <property type="entry name" value="WD40"/>
    <property type="match status" value="3"/>
</dbReference>
<dbReference type="InterPro" id="IPR036322">
    <property type="entry name" value="WD40_repeat_dom_sf"/>
</dbReference>
<comment type="subcellular location">
    <subcellularLocation>
        <location evidence="1 6">Nucleus</location>
    </subcellularLocation>
</comment>
<sequence length="432" mass="47031">MEETNMEDAEQNRETEVAPALIAIHPTQESVAVSVGSDLRVFNIRGHSESLLDNSAGDVHKDSIRAIRYGAEGKLFVSAGDDKLVKIWVTDSWKCTHTILSEKRVSAVAISKDGCLVCFADKFGVVYATNLEFFQEKKEDILNKKPVPILSHYCSIVTSLEFSPDGRFIVSADRDYKIRVTVFPQNPLNGAHEIQSFCLGHTEFVSCLTFVCNQEFAQGFLVSGGGDSSVRLWDYLSGSLLDTCLVGAQAGVAQSNGSEEDFVPAITDICATPDGSLIAVAVQSFPGVMLMTCELSTRNLSVFKVVPVVGPETFIPTSLGAATMSADLLWLVMGVSGLNAESAGGSLVRVRVLSGFRKRADKETLFLDDKDVPGGEETIEKLQGGLCIKTEAFVAAAEAVKTAMRNLFIKKQYSADRREFRKRGRNDRKGMK</sequence>
<dbReference type="PROSITE" id="PS50294">
    <property type="entry name" value="WD_REPEATS_REGION"/>
    <property type="match status" value="1"/>
</dbReference>
<evidence type="ECO:0000256" key="1">
    <source>
        <dbReference type="ARBA" id="ARBA00004123"/>
    </source>
</evidence>
<dbReference type="GO" id="GO:0005829">
    <property type="term" value="C:cytosol"/>
    <property type="evidence" value="ECO:0007669"/>
    <property type="project" value="TreeGrafter"/>
</dbReference>
<keyword evidence="4 6" id="KW-0677">Repeat</keyword>
<evidence type="ECO:0000256" key="5">
    <source>
        <dbReference type="ARBA" id="ARBA00023242"/>
    </source>
</evidence>
<comment type="function">
    <text evidence="6">Required for the formation of N(7)-methylguanine at position 46 (m7G46) in tRNA. In the complex, it is required to stabilize and induce conformational changes of the catalytic subunit.</text>
</comment>
<organism evidence="8 9">
    <name type="scientific">Cuscuta europaea</name>
    <name type="common">European dodder</name>
    <dbReference type="NCBI Taxonomy" id="41803"/>
    <lineage>
        <taxon>Eukaryota</taxon>
        <taxon>Viridiplantae</taxon>
        <taxon>Streptophyta</taxon>
        <taxon>Embryophyta</taxon>
        <taxon>Tracheophyta</taxon>
        <taxon>Spermatophyta</taxon>
        <taxon>Magnoliopsida</taxon>
        <taxon>eudicotyledons</taxon>
        <taxon>Gunneridae</taxon>
        <taxon>Pentapetalae</taxon>
        <taxon>asterids</taxon>
        <taxon>lamiids</taxon>
        <taxon>Solanales</taxon>
        <taxon>Convolvulaceae</taxon>
        <taxon>Cuscuteae</taxon>
        <taxon>Cuscuta</taxon>
        <taxon>Cuscuta subgen. Cuscuta</taxon>
    </lineage>
</organism>
<evidence type="ECO:0000256" key="3">
    <source>
        <dbReference type="ARBA" id="ARBA00022694"/>
    </source>
</evidence>
<dbReference type="EMBL" id="CAMAPE010000008">
    <property type="protein sequence ID" value="CAH9073892.1"/>
    <property type="molecule type" value="Genomic_DNA"/>
</dbReference>
<protein>
    <recommendedName>
        <fullName evidence="6">tRNA (guanine-N(7)-)-methyltransferase non-catalytic subunit</fullName>
    </recommendedName>
    <alternativeName>
        <fullName evidence="6">WD repeat-containing protein 4 homolog</fullName>
    </alternativeName>
</protein>
<accession>A0A9P0YSX5</accession>
<keyword evidence="2 6" id="KW-0853">WD repeat</keyword>
<comment type="caution">
    <text evidence="8">The sequence shown here is derived from an EMBL/GenBank/DDBJ whole genome shotgun (WGS) entry which is preliminary data.</text>
</comment>
<dbReference type="HAMAP" id="MF_03056">
    <property type="entry name" value="TRM82"/>
    <property type="match status" value="1"/>
</dbReference>
<dbReference type="InterPro" id="IPR015943">
    <property type="entry name" value="WD40/YVTN_repeat-like_dom_sf"/>
</dbReference>
<dbReference type="GO" id="GO:0106004">
    <property type="term" value="P:tRNA (guanine-N7)-methylation"/>
    <property type="evidence" value="ECO:0007669"/>
    <property type="project" value="UniProtKB-UniRule"/>
</dbReference>
<dbReference type="InterPro" id="IPR028884">
    <property type="entry name" value="Trm82"/>
</dbReference>
<feature type="repeat" description="WD" evidence="7">
    <location>
        <begin position="57"/>
        <end position="98"/>
    </location>
</feature>
<keyword evidence="3 6" id="KW-0819">tRNA processing</keyword>
<comment type="pathway">
    <text evidence="6">tRNA modification; N(7)-methylguanine-tRNA biosynthesis.</text>
</comment>
<dbReference type="Proteomes" id="UP001152484">
    <property type="component" value="Unassembled WGS sequence"/>
</dbReference>
<name>A0A9P0YSX5_CUSEU</name>
<keyword evidence="9" id="KW-1185">Reference proteome</keyword>
<dbReference type="SUPFAM" id="SSF50978">
    <property type="entry name" value="WD40 repeat-like"/>
    <property type="match status" value="1"/>
</dbReference>
<evidence type="ECO:0000256" key="6">
    <source>
        <dbReference type="HAMAP-Rule" id="MF_03056"/>
    </source>
</evidence>
<dbReference type="OrthoDB" id="339900at2759"/>
<evidence type="ECO:0000256" key="4">
    <source>
        <dbReference type="ARBA" id="ARBA00022737"/>
    </source>
</evidence>
<dbReference type="GO" id="GO:0043527">
    <property type="term" value="C:tRNA methyltransferase complex"/>
    <property type="evidence" value="ECO:0007669"/>
    <property type="project" value="TreeGrafter"/>
</dbReference>
<dbReference type="PANTHER" id="PTHR16288:SF0">
    <property type="entry name" value="TRNA (GUANINE-N(7)-)-METHYLTRANSFERASE NON-CATALYTIC SUBUNIT WDR4"/>
    <property type="match status" value="1"/>
</dbReference>
<evidence type="ECO:0000256" key="2">
    <source>
        <dbReference type="ARBA" id="ARBA00022574"/>
    </source>
</evidence>
<evidence type="ECO:0000313" key="8">
    <source>
        <dbReference type="EMBL" id="CAH9073892.1"/>
    </source>
</evidence>
<reference evidence="8" key="1">
    <citation type="submission" date="2022-07" db="EMBL/GenBank/DDBJ databases">
        <authorList>
            <person name="Macas J."/>
            <person name="Novak P."/>
            <person name="Neumann P."/>
        </authorList>
    </citation>
    <scope>NUCLEOTIDE SEQUENCE</scope>
</reference>
<feature type="repeat" description="WD" evidence="7">
    <location>
        <begin position="198"/>
        <end position="243"/>
    </location>
</feature>
<comment type="similarity">
    <text evidence="6">Belongs to the WD repeat TRM82 family.</text>
</comment>
<dbReference type="FunFam" id="2.130.10.10:FF:001350">
    <property type="entry name" value="tRNA (guanine-N(7)-)-methyltransferase non-catalytic subunit"/>
    <property type="match status" value="1"/>
</dbReference>
<comment type="subunit">
    <text evidence="6">Forms a heterodimer with the catalytic subunit.</text>
</comment>